<dbReference type="SUPFAM" id="SSF49899">
    <property type="entry name" value="Concanavalin A-like lectins/glucanases"/>
    <property type="match status" value="1"/>
</dbReference>
<comment type="caution">
    <text evidence="2">The sequence shown here is derived from an EMBL/GenBank/DDBJ whole genome shotgun (WGS) entry which is preliminary data.</text>
</comment>
<dbReference type="InterPro" id="IPR013320">
    <property type="entry name" value="ConA-like_dom_sf"/>
</dbReference>
<name>A0A9D4N5K1_DREPO</name>
<evidence type="ECO:0000259" key="1">
    <source>
        <dbReference type="PROSITE" id="PS50060"/>
    </source>
</evidence>
<dbReference type="PANTHER" id="PTHR23282:SF142">
    <property type="entry name" value="MAM DOMAIN-CONTAINING PROTEIN"/>
    <property type="match status" value="1"/>
</dbReference>
<sequence length="67" mass="6997">MFTAGNQGPAWLVASYSVPATSKPFQIMFEGIVGNSFYGDLAIDDFSLTPGACPYSGRVFAASQAVA</sequence>
<dbReference type="EMBL" id="JAIWYP010000001">
    <property type="protein sequence ID" value="KAH3887659.1"/>
    <property type="molecule type" value="Genomic_DNA"/>
</dbReference>
<accession>A0A9D4N5K1</accession>
<dbReference type="Gene3D" id="2.60.120.200">
    <property type="match status" value="1"/>
</dbReference>
<keyword evidence="3" id="KW-1185">Reference proteome</keyword>
<dbReference type="PANTHER" id="PTHR23282">
    <property type="entry name" value="APICAL ENDOSOMAL GLYCOPROTEIN PRECURSOR"/>
    <property type="match status" value="1"/>
</dbReference>
<evidence type="ECO:0000313" key="2">
    <source>
        <dbReference type="EMBL" id="KAH3887659.1"/>
    </source>
</evidence>
<evidence type="ECO:0000313" key="3">
    <source>
        <dbReference type="Proteomes" id="UP000828390"/>
    </source>
</evidence>
<gene>
    <name evidence="2" type="ORF">DPMN_011677</name>
</gene>
<dbReference type="AlphaFoldDB" id="A0A9D4N5K1"/>
<dbReference type="PROSITE" id="PS50060">
    <property type="entry name" value="MAM_2"/>
    <property type="match status" value="1"/>
</dbReference>
<dbReference type="Pfam" id="PF00629">
    <property type="entry name" value="MAM"/>
    <property type="match status" value="1"/>
</dbReference>
<dbReference type="Proteomes" id="UP000828390">
    <property type="component" value="Unassembled WGS sequence"/>
</dbReference>
<dbReference type="InterPro" id="IPR000998">
    <property type="entry name" value="MAM_dom"/>
</dbReference>
<dbReference type="GO" id="GO:0016020">
    <property type="term" value="C:membrane"/>
    <property type="evidence" value="ECO:0007669"/>
    <property type="project" value="InterPro"/>
</dbReference>
<reference evidence="2" key="2">
    <citation type="submission" date="2020-11" db="EMBL/GenBank/DDBJ databases">
        <authorList>
            <person name="McCartney M.A."/>
            <person name="Auch B."/>
            <person name="Kono T."/>
            <person name="Mallez S."/>
            <person name="Becker A."/>
            <person name="Gohl D.M."/>
            <person name="Silverstein K.A.T."/>
            <person name="Koren S."/>
            <person name="Bechman K.B."/>
            <person name="Herman A."/>
            <person name="Abrahante J.E."/>
            <person name="Garbe J."/>
        </authorList>
    </citation>
    <scope>NUCLEOTIDE SEQUENCE</scope>
    <source>
        <strain evidence="2">Duluth1</strain>
        <tissue evidence="2">Whole animal</tissue>
    </source>
</reference>
<protein>
    <recommendedName>
        <fullName evidence="1">MAM domain-containing protein</fullName>
    </recommendedName>
</protein>
<dbReference type="InterPro" id="IPR051560">
    <property type="entry name" value="MAM_domain-containing"/>
</dbReference>
<proteinExistence type="predicted"/>
<reference evidence="2" key="1">
    <citation type="journal article" date="2019" name="bioRxiv">
        <title>The Genome of the Zebra Mussel, Dreissena polymorpha: A Resource for Invasive Species Research.</title>
        <authorList>
            <person name="McCartney M.A."/>
            <person name="Auch B."/>
            <person name="Kono T."/>
            <person name="Mallez S."/>
            <person name="Zhang Y."/>
            <person name="Obille A."/>
            <person name="Becker A."/>
            <person name="Abrahante J.E."/>
            <person name="Garbe J."/>
            <person name="Badalamenti J.P."/>
            <person name="Herman A."/>
            <person name="Mangelson H."/>
            <person name="Liachko I."/>
            <person name="Sullivan S."/>
            <person name="Sone E.D."/>
            <person name="Koren S."/>
            <person name="Silverstein K.A.T."/>
            <person name="Beckman K.B."/>
            <person name="Gohl D.M."/>
        </authorList>
    </citation>
    <scope>NUCLEOTIDE SEQUENCE</scope>
    <source>
        <strain evidence="2">Duluth1</strain>
        <tissue evidence="2">Whole animal</tissue>
    </source>
</reference>
<feature type="domain" description="MAM" evidence="1">
    <location>
        <begin position="1"/>
        <end position="55"/>
    </location>
</feature>
<organism evidence="2 3">
    <name type="scientific">Dreissena polymorpha</name>
    <name type="common">Zebra mussel</name>
    <name type="synonym">Mytilus polymorpha</name>
    <dbReference type="NCBI Taxonomy" id="45954"/>
    <lineage>
        <taxon>Eukaryota</taxon>
        <taxon>Metazoa</taxon>
        <taxon>Spiralia</taxon>
        <taxon>Lophotrochozoa</taxon>
        <taxon>Mollusca</taxon>
        <taxon>Bivalvia</taxon>
        <taxon>Autobranchia</taxon>
        <taxon>Heteroconchia</taxon>
        <taxon>Euheterodonta</taxon>
        <taxon>Imparidentia</taxon>
        <taxon>Neoheterodontei</taxon>
        <taxon>Myida</taxon>
        <taxon>Dreissenoidea</taxon>
        <taxon>Dreissenidae</taxon>
        <taxon>Dreissena</taxon>
    </lineage>
</organism>